<sequence>MIRGLAKIGRVLRQSVGSRLLLRRRALISALLIANIIFLSFGVRFRGVVIQDLSIPFPCQGGTCGCRDADTCWNNCCCNTPAERLAWAEANGVTPPENVVARLMREAAIVQAAQPSCCAAKKTASCCAAKTQSCCAAKAAAPSCCDTPETKSPPANPAPYKGPFFTVASCGGLPELFAIFSSSVVEPVAAMWSPRLDFCGYLTAGDETLVSLAQTPASPPPDAMAI</sequence>
<feature type="transmembrane region" description="Helical" evidence="1">
    <location>
        <begin position="26"/>
        <end position="45"/>
    </location>
</feature>
<keyword evidence="1" id="KW-1133">Transmembrane helix</keyword>
<dbReference type="AlphaFoldDB" id="A0A2S8F2B0"/>
<protein>
    <submittedName>
        <fullName evidence="2">Uncharacterized protein</fullName>
    </submittedName>
</protein>
<name>A0A2S8F2B0_9BACT</name>
<evidence type="ECO:0000313" key="2">
    <source>
        <dbReference type="EMBL" id="PQO26315.1"/>
    </source>
</evidence>
<organism evidence="2 3">
    <name type="scientific">Blastopirellula marina</name>
    <dbReference type="NCBI Taxonomy" id="124"/>
    <lineage>
        <taxon>Bacteria</taxon>
        <taxon>Pseudomonadati</taxon>
        <taxon>Planctomycetota</taxon>
        <taxon>Planctomycetia</taxon>
        <taxon>Pirellulales</taxon>
        <taxon>Pirellulaceae</taxon>
        <taxon>Blastopirellula</taxon>
    </lineage>
</organism>
<dbReference type="Proteomes" id="UP000239388">
    <property type="component" value="Unassembled WGS sequence"/>
</dbReference>
<accession>A0A2S8F2B0</accession>
<proteinExistence type="predicted"/>
<comment type="caution">
    <text evidence="2">The sequence shown here is derived from an EMBL/GenBank/DDBJ whole genome shotgun (WGS) entry which is preliminary data.</text>
</comment>
<evidence type="ECO:0000313" key="3">
    <source>
        <dbReference type="Proteomes" id="UP000239388"/>
    </source>
</evidence>
<keyword evidence="1" id="KW-0812">Transmembrane</keyword>
<dbReference type="RefSeq" id="WP_105360241.1">
    <property type="nucleotide sequence ID" value="NZ_PUIB01000032.1"/>
</dbReference>
<evidence type="ECO:0000256" key="1">
    <source>
        <dbReference type="SAM" id="Phobius"/>
    </source>
</evidence>
<dbReference type="EMBL" id="PUIB01000032">
    <property type="protein sequence ID" value="PQO26315.1"/>
    <property type="molecule type" value="Genomic_DNA"/>
</dbReference>
<dbReference type="OrthoDB" id="281807at2"/>
<reference evidence="2 3" key="1">
    <citation type="submission" date="2018-02" db="EMBL/GenBank/DDBJ databases">
        <title>Comparative genomes isolates from brazilian mangrove.</title>
        <authorList>
            <person name="Araujo J.E."/>
            <person name="Taketani R.G."/>
            <person name="Silva M.C.P."/>
            <person name="Loureco M.V."/>
            <person name="Andreote F.D."/>
        </authorList>
    </citation>
    <scope>NUCLEOTIDE SEQUENCE [LARGE SCALE GENOMIC DNA]</scope>
    <source>
        <strain evidence="2 3">NAP PRIS-MGV</strain>
    </source>
</reference>
<gene>
    <name evidence="2" type="ORF">C5Y98_31215</name>
</gene>
<keyword evidence="1" id="KW-0472">Membrane</keyword>